<feature type="transmembrane region" description="Helical" evidence="1">
    <location>
        <begin position="125"/>
        <end position="146"/>
    </location>
</feature>
<evidence type="ECO:0000256" key="1">
    <source>
        <dbReference type="SAM" id="Phobius"/>
    </source>
</evidence>
<dbReference type="InterPro" id="IPR010390">
    <property type="entry name" value="ABC-2_transporter-like"/>
</dbReference>
<dbReference type="PANTHER" id="PTHR36833">
    <property type="entry name" value="SLR0610 PROTEIN-RELATED"/>
    <property type="match status" value="1"/>
</dbReference>
<name>A0A150IIZ6_9EURY</name>
<evidence type="ECO:0000313" key="2">
    <source>
        <dbReference type="EMBL" id="KYC44971.1"/>
    </source>
</evidence>
<gene>
    <name evidence="2" type="ORF">APG10_01279</name>
</gene>
<proteinExistence type="predicted"/>
<dbReference type="EMBL" id="LNGE01000035">
    <property type="protein sequence ID" value="KYC44971.1"/>
    <property type="molecule type" value="Genomic_DNA"/>
</dbReference>
<protein>
    <recommendedName>
        <fullName evidence="4">ABC-2 type transporter</fullName>
    </recommendedName>
</protein>
<keyword evidence="1" id="KW-0812">Transmembrane</keyword>
<dbReference type="AlphaFoldDB" id="A0A150IIZ6"/>
<feature type="transmembrane region" description="Helical" evidence="1">
    <location>
        <begin position="195"/>
        <end position="215"/>
    </location>
</feature>
<feature type="transmembrane region" description="Helical" evidence="1">
    <location>
        <begin position="26"/>
        <end position="47"/>
    </location>
</feature>
<dbReference type="Proteomes" id="UP000092401">
    <property type="component" value="Unassembled WGS sequence"/>
</dbReference>
<feature type="transmembrane region" description="Helical" evidence="1">
    <location>
        <begin position="101"/>
        <end position="119"/>
    </location>
</feature>
<organism evidence="2 3">
    <name type="scientific">Candidatus Methanofastidiosum methylothiophilum</name>
    <dbReference type="NCBI Taxonomy" id="1705564"/>
    <lineage>
        <taxon>Archaea</taxon>
        <taxon>Methanobacteriati</taxon>
        <taxon>Methanobacteriota</taxon>
        <taxon>Stenosarchaea group</taxon>
        <taxon>Candidatus Methanofastidiosia</taxon>
        <taxon>Candidatus Methanofastidiosales</taxon>
        <taxon>Candidatus Methanofastidiosaceae</taxon>
        <taxon>Candidatus Methanofastidiosum</taxon>
    </lineage>
</organism>
<comment type="caution">
    <text evidence="2">The sequence shown here is derived from an EMBL/GenBank/DDBJ whole genome shotgun (WGS) entry which is preliminary data.</text>
</comment>
<evidence type="ECO:0000313" key="3">
    <source>
        <dbReference type="Proteomes" id="UP000092401"/>
    </source>
</evidence>
<dbReference type="PANTHER" id="PTHR36833:SF1">
    <property type="entry name" value="INTEGRAL MEMBRANE TRANSPORT PROTEIN"/>
    <property type="match status" value="1"/>
</dbReference>
<feature type="transmembrane region" description="Helical" evidence="1">
    <location>
        <begin position="227"/>
        <end position="248"/>
    </location>
</feature>
<reference evidence="2 3" key="1">
    <citation type="journal article" date="2016" name="ISME J.">
        <title>Chasing the elusive Euryarchaeota class WSA2: genomes reveal a uniquely fastidious methyl-reducing methanogen.</title>
        <authorList>
            <person name="Nobu M.K."/>
            <person name="Narihiro T."/>
            <person name="Kuroda K."/>
            <person name="Mei R."/>
            <person name="Liu W.T."/>
        </authorList>
    </citation>
    <scope>NUCLEOTIDE SEQUENCE [LARGE SCALE GENOMIC DNA]</scope>
    <source>
        <strain evidence="2">B03fssc0709_Meth_Bin005</strain>
    </source>
</reference>
<feature type="transmembrane region" description="Helical" evidence="1">
    <location>
        <begin position="67"/>
        <end position="89"/>
    </location>
</feature>
<sequence>MRYYLRLFWEFSKMNFRSQMEYKKAFFIQVGGMILNDFAFLVFWFLLFENFKSSFNARGIDFNNIVLVWAIAASSFGIIHALFGGFRILTNTIINGKLDNFLLYPSNTLFLAGISYSDVSAWGDILYGYIIFFSFFPVNFLSFFLFTYFIILGAIFFGSFLILLSSITFFIGNSEQLKETFFNAIISFSTYPEKFFSGTIKIILFTFIPVGLGIYIPVRVITKFNLLLFLISTFTTFIFFIFSIFIFYRGLKKYESSSLMILS</sequence>
<dbReference type="Pfam" id="PF06182">
    <property type="entry name" value="ABC2_membrane_6"/>
    <property type="match status" value="1"/>
</dbReference>
<accession>A0A150IIZ6</accession>
<keyword evidence="1" id="KW-1133">Transmembrane helix</keyword>
<feature type="transmembrane region" description="Helical" evidence="1">
    <location>
        <begin position="151"/>
        <end position="172"/>
    </location>
</feature>
<keyword evidence="1" id="KW-0472">Membrane</keyword>
<evidence type="ECO:0008006" key="4">
    <source>
        <dbReference type="Google" id="ProtNLM"/>
    </source>
</evidence>